<reference evidence="2" key="1">
    <citation type="journal article" date="2014" name="Sci. Data">
        <title>Genomes of diverse isolates of the marine cyanobacterium Prochlorococcus.</title>
        <authorList>
            <person name="Biller S."/>
            <person name="Berube P."/>
            <person name="Thompson J."/>
            <person name="Kelly L."/>
            <person name="Roggensack S."/>
            <person name="Awad L."/>
            <person name="Roache-Johnson K."/>
            <person name="Ding H."/>
            <person name="Giovannoni S.J."/>
            <person name="Moore L.R."/>
            <person name="Chisholm S.W."/>
        </authorList>
    </citation>
    <scope>NUCLEOTIDE SEQUENCE [LARGE SCALE GENOMIC DNA]</scope>
    <source>
        <strain evidence="2">MIT 9302</strain>
    </source>
</reference>
<dbReference type="EMBL" id="JNAM01000011">
    <property type="protein sequence ID" value="KGF96755.1"/>
    <property type="molecule type" value="Genomic_DNA"/>
</dbReference>
<comment type="caution">
    <text evidence="1">The sequence shown here is derived from an EMBL/GenBank/DDBJ whole genome shotgun (WGS) entry which is preliminary data.</text>
</comment>
<dbReference type="RefSeq" id="WP_241434577.1">
    <property type="nucleotide sequence ID" value="NZ_CP138951.1"/>
</dbReference>
<dbReference type="Proteomes" id="UP000030445">
    <property type="component" value="Unassembled WGS sequence"/>
</dbReference>
<dbReference type="eggNOG" id="COG4502">
    <property type="taxonomic scope" value="Bacteria"/>
</dbReference>
<dbReference type="Gene3D" id="3.40.50.1000">
    <property type="entry name" value="HAD superfamily/HAD-like"/>
    <property type="match status" value="1"/>
</dbReference>
<gene>
    <name evidence="1" type="ORF">EU96_1391</name>
</gene>
<sequence>MSHYKNLNYGDYLIDDRLANGVNLFKGEHIHFGSDKFPDWESVCSYLL</sequence>
<dbReference type="STRING" id="74545.EU96_1391"/>
<dbReference type="InterPro" id="IPR023214">
    <property type="entry name" value="HAD_sf"/>
</dbReference>
<evidence type="ECO:0000313" key="2">
    <source>
        <dbReference type="Proteomes" id="UP000030445"/>
    </source>
</evidence>
<name>A0A0A2A565_PROMR</name>
<accession>A0A0A2A565</accession>
<organism evidence="1 2">
    <name type="scientific">Prochlorococcus marinus str. MIT 9302</name>
    <dbReference type="NCBI Taxonomy" id="74545"/>
    <lineage>
        <taxon>Bacteria</taxon>
        <taxon>Bacillati</taxon>
        <taxon>Cyanobacteriota</taxon>
        <taxon>Cyanophyceae</taxon>
        <taxon>Synechococcales</taxon>
        <taxon>Prochlorococcaceae</taxon>
        <taxon>Prochlorococcus</taxon>
    </lineage>
</organism>
<evidence type="ECO:0000313" key="1">
    <source>
        <dbReference type="EMBL" id="KGF96755.1"/>
    </source>
</evidence>
<protein>
    <submittedName>
        <fullName evidence="1">Uncharacterized protein</fullName>
    </submittedName>
</protein>
<dbReference type="AlphaFoldDB" id="A0A0A2A565"/>
<proteinExistence type="predicted"/>